<keyword evidence="1" id="KW-0812">Transmembrane</keyword>
<keyword evidence="1" id="KW-1133">Transmembrane helix</keyword>
<proteinExistence type="predicted"/>
<evidence type="ECO:0000256" key="1">
    <source>
        <dbReference type="SAM" id="Phobius"/>
    </source>
</evidence>
<dbReference type="Proteomes" id="UP000799753">
    <property type="component" value="Unassembled WGS sequence"/>
</dbReference>
<keyword evidence="3" id="KW-1185">Reference proteome</keyword>
<accession>A0A6A6SCQ5</accession>
<name>A0A6A6SCQ5_9PLEO</name>
<keyword evidence="1" id="KW-0472">Membrane</keyword>
<dbReference type="EMBL" id="MU006778">
    <property type="protein sequence ID" value="KAF2644947.1"/>
    <property type="molecule type" value="Genomic_DNA"/>
</dbReference>
<dbReference type="OrthoDB" id="10266385at2759"/>
<gene>
    <name evidence="2" type="ORF">P280DRAFT_184326</name>
</gene>
<feature type="transmembrane region" description="Helical" evidence="1">
    <location>
        <begin position="18"/>
        <end position="35"/>
    </location>
</feature>
<protein>
    <submittedName>
        <fullName evidence="2">Uncharacterized protein</fullName>
    </submittedName>
</protein>
<organism evidence="2 3">
    <name type="scientific">Massarina eburnea CBS 473.64</name>
    <dbReference type="NCBI Taxonomy" id="1395130"/>
    <lineage>
        <taxon>Eukaryota</taxon>
        <taxon>Fungi</taxon>
        <taxon>Dikarya</taxon>
        <taxon>Ascomycota</taxon>
        <taxon>Pezizomycotina</taxon>
        <taxon>Dothideomycetes</taxon>
        <taxon>Pleosporomycetidae</taxon>
        <taxon>Pleosporales</taxon>
        <taxon>Massarineae</taxon>
        <taxon>Massarinaceae</taxon>
        <taxon>Massarina</taxon>
    </lineage>
</organism>
<dbReference type="AlphaFoldDB" id="A0A6A6SCQ5"/>
<evidence type="ECO:0000313" key="2">
    <source>
        <dbReference type="EMBL" id="KAF2644947.1"/>
    </source>
</evidence>
<evidence type="ECO:0000313" key="3">
    <source>
        <dbReference type="Proteomes" id="UP000799753"/>
    </source>
</evidence>
<sequence length="63" mass="7352">MYQKLRCVLIGEIGLKRATFCTSTLLMLFEFFVYVGTDMQFFLKCMTYSFTLLSCLAVASRNW</sequence>
<reference evidence="2" key="1">
    <citation type="journal article" date="2020" name="Stud. Mycol.">
        <title>101 Dothideomycetes genomes: a test case for predicting lifestyles and emergence of pathogens.</title>
        <authorList>
            <person name="Haridas S."/>
            <person name="Albert R."/>
            <person name="Binder M."/>
            <person name="Bloem J."/>
            <person name="Labutti K."/>
            <person name="Salamov A."/>
            <person name="Andreopoulos B."/>
            <person name="Baker S."/>
            <person name="Barry K."/>
            <person name="Bills G."/>
            <person name="Bluhm B."/>
            <person name="Cannon C."/>
            <person name="Castanera R."/>
            <person name="Culley D."/>
            <person name="Daum C."/>
            <person name="Ezra D."/>
            <person name="Gonzalez J."/>
            <person name="Henrissat B."/>
            <person name="Kuo A."/>
            <person name="Liang C."/>
            <person name="Lipzen A."/>
            <person name="Lutzoni F."/>
            <person name="Magnuson J."/>
            <person name="Mondo S."/>
            <person name="Nolan M."/>
            <person name="Ohm R."/>
            <person name="Pangilinan J."/>
            <person name="Park H.-J."/>
            <person name="Ramirez L."/>
            <person name="Alfaro M."/>
            <person name="Sun H."/>
            <person name="Tritt A."/>
            <person name="Yoshinaga Y."/>
            <person name="Zwiers L.-H."/>
            <person name="Turgeon B."/>
            <person name="Goodwin S."/>
            <person name="Spatafora J."/>
            <person name="Crous P."/>
            <person name="Grigoriev I."/>
        </authorList>
    </citation>
    <scope>NUCLEOTIDE SEQUENCE</scope>
    <source>
        <strain evidence="2">CBS 473.64</strain>
    </source>
</reference>